<comment type="caution">
    <text evidence="3">The sequence shown here is derived from an EMBL/GenBank/DDBJ whole genome shotgun (WGS) entry which is preliminary data.</text>
</comment>
<gene>
    <name evidence="3" type="ORF">G4V63_09825</name>
</gene>
<feature type="signal peptide" evidence="2">
    <location>
        <begin position="1"/>
        <end position="19"/>
    </location>
</feature>
<protein>
    <submittedName>
        <fullName evidence="3">DUF1496 domain-containing protein</fullName>
    </submittedName>
</protein>
<evidence type="ECO:0000256" key="2">
    <source>
        <dbReference type="SAM" id="SignalP"/>
    </source>
</evidence>
<feature type="chain" id="PRO_5028980680" evidence="2">
    <location>
        <begin position="20"/>
        <end position="139"/>
    </location>
</feature>
<dbReference type="AlphaFoldDB" id="A0A7C9REP2"/>
<dbReference type="InterPro" id="IPR009971">
    <property type="entry name" value="DUF1496"/>
</dbReference>
<name>A0A7C9REP2_9BRAD</name>
<accession>A0A7C9REP2</accession>
<keyword evidence="2" id="KW-0732">Signal</keyword>
<evidence type="ECO:0000313" key="3">
    <source>
        <dbReference type="EMBL" id="NGX95504.1"/>
    </source>
</evidence>
<dbReference type="Pfam" id="PF07383">
    <property type="entry name" value="DUF1496"/>
    <property type="match status" value="1"/>
</dbReference>
<dbReference type="Proteomes" id="UP000480266">
    <property type="component" value="Unassembled WGS sequence"/>
</dbReference>
<organism evidence="3 4">
    <name type="scientific">Candidatus Afipia apatlaquensis</name>
    <dbReference type="NCBI Taxonomy" id="2712852"/>
    <lineage>
        <taxon>Bacteria</taxon>
        <taxon>Pseudomonadati</taxon>
        <taxon>Pseudomonadota</taxon>
        <taxon>Alphaproteobacteria</taxon>
        <taxon>Hyphomicrobiales</taxon>
        <taxon>Nitrobacteraceae</taxon>
        <taxon>Afipia</taxon>
    </lineage>
</organism>
<evidence type="ECO:0000256" key="1">
    <source>
        <dbReference type="SAM" id="MobiDB-lite"/>
    </source>
</evidence>
<sequence length="139" mass="15470">MIRGLMPFLLLMSVLPAAAQTPTEQKSSAEQKNPVEQRASAPPKPAALLCVYNNRKYSEGANVCVQKAMMQTCTVESAKAVWINVTDEQLSSRCTAPAPRLSKYQRRAILNRRNIAREISPPTDSSPFCFYTDGKRFCD</sequence>
<proteinExistence type="predicted"/>
<evidence type="ECO:0000313" key="4">
    <source>
        <dbReference type="Proteomes" id="UP000480266"/>
    </source>
</evidence>
<feature type="region of interest" description="Disordered" evidence="1">
    <location>
        <begin position="22"/>
        <end position="42"/>
    </location>
</feature>
<keyword evidence="4" id="KW-1185">Reference proteome</keyword>
<dbReference type="EMBL" id="JAAMRR010000516">
    <property type="protein sequence ID" value="NGX95504.1"/>
    <property type="molecule type" value="Genomic_DNA"/>
</dbReference>
<reference evidence="3" key="1">
    <citation type="submission" date="2020-02" db="EMBL/GenBank/DDBJ databases">
        <title>Draft genome sequence of Candidatus Afipia apatlaquensis IBT-C3, a potential strain for decolorization of textile dyes.</title>
        <authorList>
            <person name="Sanchez-Reyes A."/>
            <person name="Breton-Deval L."/>
            <person name="Mangelson H."/>
            <person name="Sanchez-Flores A."/>
        </authorList>
    </citation>
    <scope>NUCLEOTIDE SEQUENCE [LARGE SCALE GENOMIC DNA]</scope>
    <source>
        <strain evidence="3">IBT-C3</strain>
    </source>
</reference>